<feature type="transmembrane region" description="Helical" evidence="2">
    <location>
        <begin position="142"/>
        <end position="162"/>
    </location>
</feature>
<evidence type="ECO:0000256" key="2">
    <source>
        <dbReference type="SAM" id="Phobius"/>
    </source>
</evidence>
<dbReference type="Gene3D" id="3.30.720.220">
    <property type="match status" value="1"/>
</dbReference>
<protein>
    <recommendedName>
        <fullName evidence="6">Protein JTB</fullName>
    </recommendedName>
</protein>
<dbReference type="OrthoDB" id="2245086at2759"/>
<dbReference type="AlphaFoldDB" id="A0A4V1IWC4"/>
<evidence type="ECO:0000313" key="4">
    <source>
        <dbReference type="EMBL" id="RKP07069.1"/>
    </source>
</evidence>
<evidence type="ECO:0008006" key="6">
    <source>
        <dbReference type="Google" id="ProtNLM"/>
    </source>
</evidence>
<dbReference type="Pfam" id="PF05439">
    <property type="entry name" value="JTB"/>
    <property type="match status" value="2"/>
</dbReference>
<accession>A0A4V1IWC4</accession>
<evidence type="ECO:0000256" key="1">
    <source>
        <dbReference type="SAM" id="MobiDB-lite"/>
    </source>
</evidence>
<keyword evidence="2" id="KW-1133">Transmembrane helix</keyword>
<dbReference type="Proteomes" id="UP000271241">
    <property type="component" value="Unassembled WGS sequence"/>
</dbReference>
<feature type="region of interest" description="Disordered" evidence="1">
    <location>
        <begin position="100"/>
        <end position="121"/>
    </location>
</feature>
<gene>
    <name evidence="4" type="ORF">THASP1DRAFT_31121</name>
    <name evidence="3" type="ORF">THASP1DRAFT_31559</name>
</gene>
<keyword evidence="2" id="KW-0812">Transmembrane</keyword>
<keyword evidence="2" id="KW-0472">Membrane</keyword>
<dbReference type="InterPro" id="IPR008657">
    <property type="entry name" value="JTB"/>
</dbReference>
<reference evidence="5" key="1">
    <citation type="journal article" date="2018" name="Nat. Microbiol.">
        <title>Leveraging single-cell genomics to expand the fungal tree of life.</title>
        <authorList>
            <person name="Ahrendt S.R."/>
            <person name="Quandt C.A."/>
            <person name="Ciobanu D."/>
            <person name="Clum A."/>
            <person name="Salamov A."/>
            <person name="Andreopoulos B."/>
            <person name="Cheng J.F."/>
            <person name="Woyke T."/>
            <person name="Pelin A."/>
            <person name="Henrissat B."/>
            <person name="Reynolds N.K."/>
            <person name="Benny G.L."/>
            <person name="Smith M.E."/>
            <person name="James T.Y."/>
            <person name="Grigoriev I.V."/>
        </authorList>
    </citation>
    <scope>NUCLEOTIDE SEQUENCE [LARGE SCALE GENOMIC DNA]</scope>
    <source>
        <strain evidence="5">RSA 1356</strain>
    </source>
</reference>
<dbReference type="EMBL" id="KZ992847">
    <property type="protein sequence ID" value="RKP06629.1"/>
    <property type="molecule type" value="Genomic_DNA"/>
</dbReference>
<sequence length="182" mass="20529">MLRRKTVIYVLALAVLTVLAMGALLTLSRGSGGLTAIYEPFERRAGEAGNNSGKESQLTQTELERDYECYATGSCEPCDAFELKTELYCKETGNKEPIKCTRRAQSPNDTDAGDDSKDGKAPLSLPKFRSCVTVKWLERSHFFQFQMFNFVAAVAAVLLVIWRRRKIQTLVQRRLTRRIAQI</sequence>
<feature type="transmembrane region" description="Helical" evidence="2">
    <location>
        <begin position="7"/>
        <end position="27"/>
    </location>
</feature>
<dbReference type="GO" id="GO:0016020">
    <property type="term" value="C:membrane"/>
    <property type="evidence" value="ECO:0007669"/>
    <property type="project" value="InterPro"/>
</dbReference>
<dbReference type="STRING" id="78915.A0A4V1IWC4"/>
<proteinExistence type="predicted"/>
<organism evidence="4 5">
    <name type="scientific">Thamnocephalis sphaerospora</name>
    <dbReference type="NCBI Taxonomy" id="78915"/>
    <lineage>
        <taxon>Eukaryota</taxon>
        <taxon>Fungi</taxon>
        <taxon>Fungi incertae sedis</taxon>
        <taxon>Zoopagomycota</taxon>
        <taxon>Zoopagomycotina</taxon>
        <taxon>Zoopagomycetes</taxon>
        <taxon>Zoopagales</taxon>
        <taxon>Sigmoideomycetaceae</taxon>
        <taxon>Thamnocephalis</taxon>
    </lineage>
</organism>
<evidence type="ECO:0000313" key="3">
    <source>
        <dbReference type="EMBL" id="RKP06629.1"/>
    </source>
</evidence>
<name>A0A4V1IWC4_9FUNG</name>
<dbReference type="EMBL" id="KZ992772">
    <property type="protein sequence ID" value="RKP07069.1"/>
    <property type="molecule type" value="Genomic_DNA"/>
</dbReference>
<reference evidence="4" key="2">
    <citation type="submission" date="2018-07" db="EMBL/GenBank/DDBJ databases">
        <title>Leveraging single-cell genomics to expand the Fungal Tree of Life.</title>
        <authorList>
            <consortium name="DOE Joint Genome Institute"/>
            <person name="Ahrendt S.R."/>
            <person name="Quandt C.A."/>
            <person name="Ciobanu D."/>
            <person name="Clum A."/>
            <person name="Salamov A."/>
            <person name="Andreopoulos B."/>
            <person name="Cheng J.-F."/>
            <person name="Woyke T."/>
            <person name="Pelin A."/>
            <person name="Henrissat B."/>
            <person name="Reynolds N."/>
            <person name="Benny G.L."/>
            <person name="Smith M.E."/>
            <person name="James T.Y."/>
            <person name="Grigoriev I.V."/>
        </authorList>
    </citation>
    <scope>NUCLEOTIDE SEQUENCE</scope>
    <source>
        <strain evidence="4">RSA 1356</strain>
    </source>
</reference>
<keyword evidence="5" id="KW-1185">Reference proteome</keyword>
<evidence type="ECO:0000313" key="5">
    <source>
        <dbReference type="Proteomes" id="UP000271241"/>
    </source>
</evidence>